<protein>
    <submittedName>
        <fullName evidence="2">Uncharacterized protein</fullName>
    </submittedName>
</protein>
<dbReference type="EMBL" id="QCYY01003664">
    <property type="protein sequence ID" value="ROT62494.1"/>
    <property type="molecule type" value="Genomic_DNA"/>
</dbReference>
<feature type="region of interest" description="Disordered" evidence="1">
    <location>
        <begin position="340"/>
        <end position="373"/>
    </location>
</feature>
<keyword evidence="3" id="KW-1185">Reference proteome</keyword>
<evidence type="ECO:0000256" key="1">
    <source>
        <dbReference type="SAM" id="MobiDB-lite"/>
    </source>
</evidence>
<feature type="region of interest" description="Disordered" evidence="1">
    <location>
        <begin position="253"/>
        <end position="288"/>
    </location>
</feature>
<feature type="compositionally biased region" description="Polar residues" evidence="1">
    <location>
        <begin position="150"/>
        <end position="159"/>
    </location>
</feature>
<evidence type="ECO:0000313" key="2">
    <source>
        <dbReference type="EMBL" id="ROT62494.1"/>
    </source>
</evidence>
<gene>
    <name evidence="2" type="ORF">C7M84_019665</name>
</gene>
<comment type="caution">
    <text evidence="2">The sequence shown here is derived from an EMBL/GenBank/DDBJ whole genome shotgun (WGS) entry which is preliminary data.</text>
</comment>
<organism evidence="2 3">
    <name type="scientific">Penaeus vannamei</name>
    <name type="common">Whiteleg shrimp</name>
    <name type="synonym">Litopenaeus vannamei</name>
    <dbReference type="NCBI Taxonomy" id="6689"/>
    <lineage>
        <taxon>Eukaryota</taxon>
        <taxon>Metazoa</taxon>
        <taxon>Ecdysozoa</taxon>
        <taxon>Arthropoda</taxon>
        <taxon>Crustacea</taxon>
        <taxon>Multicrustacea</taxon>
        <taxon>Malacostraca</taxon>
        <taxon>Eumalacostraca</taxon>
        <taxon>Eucarida</taxon>
        <taxon>Decapoda</taxon>
        <taxon>Dendrobranchiata</taxon>
        <taxon>Penaeoidea</taxon>
        <taxon>Penaeidae</taxon>
        <taxon>Penaeus</taxon>
    </lineage>
</organism>
<feature type="compositionally biased region" description="Pro residues" evidence="1">
    <location>
        <begin position="340"/>
        <end position="349"/>
    </location>
</feature>
<feature type="region of interest" description="Disordered" evidence="1">
    <location>
        <begin position="127"/>
        <end position="222"/>
    </location>
</feature>
<sequence length="373" mass="40362">MRSSELCRCRFSGSSQSERGEPRLRPSAPRSCSRFGVLWCASAPEHAAARLRCAALPEPRRFTPAAMACCSCLRMRREGLVGREPVRILTTFLTATSALTARRRFLPLLPLCVDAWAVSELPTLTTSISSSAKPKKSNVSHDASHERTHNQAIHKTQTAPKGRRPPSPKAHYHSPPSLPLTLKRRGGQGYAPRNRRRRRGARRLRPIRPDQPHPAADDEPPGPLAPVSVIWWACTQSNVGLFTQHVTARLSVIGQPGSQPPPPQSSRASLGLEAEGEPAGPSPPPPGARVGSFYRPSLSIIAITTLASTPPAHTLLPPSFLDPGTLPPYPLATLPQVLPLPPTVPVPRPRPSKPTGEGETKFVIRPSESSPRT</sequence>
<feature type="compositionally biased region" description="Basic residues" evidence="1">
    <location>
        <begin position="193"/>
        <end position="206"/>
    </location>
</feature>
<feature type="compositionally biased region" description="Low complexity" evidence="1">
    <location>
        <begin position="265"/>
        <end position="279"/>
    </location>
</feature>
<proteinExistence type="predicted"/>
<name>A0A423SE82_PENVA</name>
<accession>A0A423SE82</accession>
<reference evidence="2 3" key="2">
    <citation type="submission" date="2019-01" db="EMBL/GenBank/DDBJ databases">
        <title>The decoding of complex shrimp genome reveals the adaptation for benthos swimmer, frequently molting mechanism and breeding impact on genome.</title>
        <authorList>
            <person name="Sun Y."/>
            <person name="Gao Y."/>
            <person name="Yu Y."/>
        </authorList>
    </citation>
    <scope>NUCLEOTIDE SEQUENCE [LARGE SCALE GENOMIC DNA]</scope>
    <source>
        <tissue evidence="2">Muscle</tissue>
    </source>
</reference>
<dbReference type="Proteomes" id="UP000283509">
    <property type="component" value="Unassembled WGS sequence"/>
</dbReference>
<evidence type="ECO:0000313" key="3">
    <source>
        <dbReference type="Proteomes" id="UP000283509"/>
    </source>
</evidence>
<dbReference type="AlphaFoldDB" id="A0A423SE82"/>
<reference evidence="2 3" key="1">
    <citation type="submission" date="2018-04" db="EMBL/GenBank/DDBJ databases">
        <authorList>
            <person name="Zhang X."/>
            <person name="Yuan J."/>
            <person name="Li F."/>
            <person name="Xiang J."/>
        </authorList>
    </citation>
    <scope>NUCLEOTIDE SEQUENCE [LARGE SCALE GENOMIC DNA]</scope>
    <source>
        <tissue evidence="2">Muscle</tissue>
    </source>
</reference>
<feature type="compositionally biased region" description="Basic residues" evidence="1">
    <location>
        <begin position="161"/>
        <end position="172"/>
    </location>
</feature>